<dbReference type="InterPro" id="IPR002048">
    <property type="entry name" value="EF_hand_dom"/>
</dbReference>
<dbReference type="AlphaFoldDB" id="A0AAW1GU44"/>
<dbReference type="Proteomes" id="UP001443914">
    <property type="component" value="Unassembled WGS sequence"/>
</dbReference>
<reference evidence="3" key="1">
    <citation type="submission" date="2024-03" db="EMBL/GenBank/DDBJ databases">
        <title>WGS assembly of Saponaria officinalis var. Norfolk2.</title>
        <authorList>
            <person name="Jenkins J."/>
            <person name="Shu S."/>
            <person name="Grimwood J."/>
            <person name="Barry K."/>
            <person name="Goodstein D."/>
            <person name="Schmutz J."/>
            <person name="Leebens-Mack J."/>
            <person name="Osbourn A."/>
        </authorList>
    </citation>
    <scope>NUCLEOTIDE SEQUENCE [LARGE SCALE GENOMIC DNA]</scope>
    <source>
        <strain evidence="3">JIC</strain>
    </source>
</reference>
<accession>A0AAW1GU44</accession>
<keyword evidence="4" id="KW-1185">Reference proteome</keyword>
<gene>
    <name evidence="3" type="ORF">RND81_13G056500</name>
</gene>
<dbReference type="EMBL" id="JBDFQZ010000013">
    <property type="protein sequence ID" value="KAK9668384.1"/>
    <property type="molecule type" value="Genomic_DNA"/>
</dbReference>
<feature type="domain" description="EF-hand" evidence="2">
    <location>
        <begin position="3"/>
        <end position="38"/>
    </location>
</feature>
<dbReference type="PROSITE" id="PS00018">
    <property type="entry name" value="EF_HAND_1"/>
    <property type="match status" value="1"/>
</dbReference>
<evidence type="ECO:0000313" key="4">
    <source>
        <dbReference type="Proteomes" id="UP001443914"/>
    </source>
</evidence>
<dbReference type="SMART" id="SM00054">
    <property type="entry name" value="EFh"/>
    <property type="match status" value="1"/>
</dbReference>
<evidence type="ECO:0000313" key="3">
    <source>
        <dbReference type="EMBL" id="KAK9668384.1"/>
    </source>
</evidence>
<dbReference type="PROSITE" id="PS50222">
    <property type="entry name" value="EF_HAND_2"/>
    <property type="match status" value="1"/>
</dbReference>
<dbReference type="Pfam" id="PF13499">
    <property type="entry name" value="EF-hand_7"/>
    <property type="match status" value="1"/>
</dbReference>
<comment type="caution">
    <text evidence="3">The sequence shown here is derived from an EMBL/GenBank/DDBJ whole genome shotgun (WGS) entry which is preliminary data.</text>
</comment>
<dbReference type="Gene3D" id="1.10.238.10">
    <property type="entry name" value="EF-hand"/>
    <property type="match status" value="1"/>
</dbReference>
<keyword evidence="1" id="KW-0106">Calcium</keyword>
<evidence type="ECO:0000256" key="1">
    <source>
        <dbReference type="ARBA" id="ARBA00022837"/>
    </source>
</evidence>
<dbReference type="SUPFAM" id="SSF47473">
    <property type="entry name" value="EF-hand"/>
    <property type="match status" value="1"/>
</dbReference>
<sequence length="79" mass="9105">MTSMEKQLKAIFRAHDINGDGELNKEELKVVFRKLGSIIPKYRAEKAMYYSDIDIDGVICDEEIDHLVSYALDYGYTLN</sequence>
<protein>
    <recommendedName>
        <fullName evidence="2">EF-hand domain-containing protein</fullName>
    </recommendedName>
</protein>
<dbReference type="InterPro" id="IPR018247">
    <property type="entry name" value="EF_Hand_1_Ca_BS"/>
</dbReference>
<dbReference type="InterPro" id="IPR011992">
    <property type="entry name" value="EF-hand-dom_pair"/>
</dbReference>
<proteinExistence type="predicted"/>
<dbReference type="GO" id="GO:0005509">
    <property type="term" value="F:calcium ion binding"/>
    <property type="evidence" value="ECO:0007669"/>
    <property type="project" value="InterPro"/>
</dbReference>
<organism evidence="3 4">
    <name type="scientific">Saponaria officinalis</name>
    <name type="common">Common soapwort</name>
    <name type="synonym">Lychnis saponaria</name>
    <dbReference type="NCBI Taxonomy" id="3572"/>
    <lineage>
        <taxon>Eukaryota</taxon>
        <taxon>Viridiplantae</taxon>
        <taxon>Streptophyta</taxon>
        <taxon>Embryophyta</taxon>
        <taxon>Tracheophyta</taxon>
        <taxon>Spermatophyta</taxon>
        <taxon>Magnoliopsida</taxon>
        <taxon>eudicotyledons</taxon>
        <taxon>Gunneridae</taxon>
        <taxon>Pentapetalae</taxon>
        <taxon>Caryophyllales</taxon>
        <taxon>Caryophyllaceae</taxon>
        <taxon>Caryophylleae</taxon>
        <taxon>Saponaria</taxon>
    </lineage>
</organism>
<name>A0AAW1GU44_SAPOF</name>
<dbReference type="CDD" id="cd00051">
    <property type="entry name" value="EFh"/>
    <property type="match status" value="1"/>
</dbReference>
<evidence type="ECO:0000259" key="2">
    <source>
        <dbReference type="PROSITE" id="PS50222"/>
    </source>
</evidence>